<reference evidence="2 3" key="1">
    <citation type="submission" date="2020-06" db="EMBL/GenBank/DDBJ databases">
        <authorList>
            <person name="Qiu C."/>
            <person name="Liu Z."/>
        </authorList>
    </citation>
    <scope>NUCLEOTIDE SEQUENCE [LARGE SCALE GENOMIC DNA]</scope>
    <source>
        <strain evidence="2 3">EM 1</strain>
    </source>
</reference>
<dbReference type="CDD" id="cd05232">
    <property type="entry name" value="UDP_G4E_4_SDR_e"/>
    <property type="match status" value="1"/>
</dbReference>
<gene>
    <name evidence="2" type="ORF">HV832_11750</name>
</gene>
<accession>A0A850QR22</accession>
<evidence type="ECO:0000259" key="1">
    <source>
        <dbReference type="Pfam" id="PF01370"/>
    </source>
</evidence>
<dbReference type="SUPFAM" id="SSF51735">
    <property type="entry name" value="NAD(P)-binding Rossmann-fold domains"/>
    <property type="match status" value="1"/>
</dbReference>
<sequence length="319" mass="34931">MEKHLLITGASGFVGQAVAHYLAQQGKAIVCPSRQPLTWTHPLLSNPHIDGMTENTDWSCWLHQADAVIHCAARVHVMHETAADPLSLFRAVNVSATLALARQAVRAGVRQFIFISSVKVNGELTTAGHPFNETDPPQADDPYGISKQEAEQALLQLGQDTGMSITIIRPPLVYGPGVKANFLNMLRWVRKGIPLPFGRINNRRSFVYIDNLVDLTALCLQHPAARQQIFLVSDGRDLSTTELLQTCAHAMHRPAHLLPVPVSWLMAGAKFTGKTAMAERLCLSLQVDIGKANRLLNWTPPYSVEQGLAATVASFPELC</sequence>
<dbReference type="AlphaFoldDB" id="A0A850QR22"/>
<evidence type="ECO:0000313" key="3">
    <source>
        <dbReference type="Proteomes" id="UP000588051"/>
    </source>
</evidence>
<dbReference type="PANTHER" id="PTHR43245">
    <property type="entry name" value="BIFUNCTIONAL POLYMYXIN RESISTANCE PROTEIN ARNA"/>
    <property type="match status" value="1"/>
</dbReference>
<name>A0A850QR22_9BURK</name>
<dbReference type="EMBL" id="JABXYJ010000006">
    <property type="protein sequence ID" value="NVO78506.1"/>
    <property type="molecule type" value="Genomic_DNA"/>
</dbReference>
<dbReference type="InterPro" id="IPR050177">
    <property type="entry name" value="Lipid_A_modif_metabolic_enz"/>
</dbReference>
<dbReference type="InterPro" id="IPR036291">
    <property type="entry name" value="NAD(P)-bd_dom_sf"/>
</dbReference>
<feature type="domain" description="NAD-dependent epimerase/dehydratase" evidence="1">
    <location>
        <begin position="6"/>
        <end position="227"/>
    </location>
</feature>
<dbReference type="Proteomes" id="UP000588051">
    <property type="component" value="Unassembled WGS sequence"/>
</dbReference>
<proteinExistence type="predicted"/>
<dbReference type="Pfam" id="PF01370">
    <property type="entry name" value="Epimerase"/>
    <property type="match status" value="1"/>
</dbReference>
<organism evidence="2 3">
    <name type="scientific">Undibacterium oligocarboniphilum</name>
    <dbReference type="NCBI Taxonomy" id="666702"/>
    <lineage>
        <taxon>Bacteria</taxon>
        <taxon>Pseudomonadati</taxon>
        <taxon>Pseudomonadota</taxon>
        <taxon>Betaproteobacteria</taxon>
        <taxon>Burkholderiales</taxon>
        <taxon>Oxalobacteraceae</taxon>
        <taxon>Undibacterium</taxon>
    </lineage>
</organism>
<comment type="caution">
    <text evidence="2">The sequence shown here is derived from an EMBL/GenBank/DDBJ whole genome shotgun (WGS) entry which is preliminary data.</text>
</comment>
<protein>
    <submittedName>
        <fullName evidence="2">SDR family oxidoreductase</fullName>
    </submittedName>
</protein>
<evidence type="ECO:0000313" key="2">
    <source>
        <dbReference type="EMBL" id="NVO78506.1"/>
    </source>
</evidence>
<dbReference type="PANTHER" id="PTHR43245:SF58">
    <property type="entry name" value="BLL5923 PROTEIN"/>
    <property type="match status" value="1"/>
</dbReference>
<dbReference type="RefSeq" id="WP_176804039.1">
    <property type="nucleotide sequence ID" value="NZ_JABXYJ010000006.1"/>
</dbReference>
<keyword evidence="3" id="KW-1185">Reference proteome</keyword>
<dbReference type="Gene3D" id="3.40.50.720">
    <property type="entry name" value="NAD(P)-binding Rossmann-like Domain"/>
    <property type="match status" value="1"/>
</dbReference>
<dbReference type="InterPro" id="IPR001509">
    <property type="entry name" value="Epimerase_deHydtase"/>
</dbReference>